<sequence length="70" mass="8250">SGGDRNVRELFSDSPWYQDAINFCHEYDQNCFDPDYDSETLDFFIPMINNFFAKPKADDPEEVARYGKRT</sequence>
<proteinExistence type="predicted"/>
<name>A0A382MW71_9ZZZZ</name>
<reference evidence="1" key="1">
    <citation type="submission" date="2018-05" db="EMBL/GenBank/DDBJ databases">
        <authorList>
            <person name="Lanie J.A."/>
            <person name="Ng W.-L."/>
            <person name="Kazmierczak K.M."/>
            <person name="Andrzejewski T.M."/>
            <person name="Davidsen T.M."/>
            <person name="Wayne K.J."/>
            <person name="Tettelin H."/>
            <person name="Glass J.I."/>
            <person name="Rusch D."/>
            <person name="Podicherti R."/>
            <person name="Tsui H.-C.T."/>
            <person name="Winkler M.E."/>
        </authorList>
    </citation>
    <scope>NUCLEOTIDE SEQUENCE</scope>
</reference>
<evidence type="ECO:0000313" key="1">
    <source>
        <dbReference type="EMBL" id="SVC53273.1"/>
    </source>
</evidence>
<gene>
    <name evidence="1" type="ORF">METZ01_LOCUS306127</name>
</gene>
<feature type="non-terminal residue" evidence="1">
    <location>
        <position position="1"/>
    </location>
</feature>
<organism evidence="1">
    <name type="scientific">marine metagenome</name>
    <dbReference type="NCBI Taxonomy" id="408172"/>
    <lineage>
        <taxon>unclassified sequences</taxon>
        <taxon>metagenomes</taxon>
        <taxon>ecological metagenomes</taxon>
    </lineage>
</organism>
<dbReference type="AlphaFoldDB" id="A0A382MW71"/>
<dbReference type="EMBL" id="UINC01096412">
    <property type="protein sequence ID" value="SVC53273.1"/>
    <property type="molecule type" value="Genomic_DNA"/>
</dbReference>
<accession>A0A382MW71</accession>
<protein>
    <submittedName>
        <fullName evidence="1">Uncharacterized protein</fullName>
    </submittedName>
</protein>